<feature type="compositionally biased region" description="Basic and acidic residues" evidence="1">
    <location>
        <begin position="197"/>
        <end position="206"/>
    </location>
</feature>
<name>A0A7S1ZH87_TRICV</name>
<evidence type="ECO:0000256" key="1">
    <source>
        <dbReference type="SAM" id="MobiDB-lite"/>
    </source>
</evidence>
<keyword evidence="2" id="KW-0472">Membrane</keyword>
<evidence type="ECO:0000313" key="3">
    <source>
        <dbReference type="EMBL" id="CAD9338429.1"/>
    </source>
</evidence>
<proteinExistence type="predicted"/>
<dbReference type="AlphaFoldDB" id="A0A7S1ZH87"/>
<keyword evidence="2" id="KW-0812">Transmembrane</keyword>
<dbReference type="EMBL" id="HBGO01016968">
    <property type="protein sequence ID" value="CAD9338429.1"/>
    <property type="molecule type" value="Transcribed_RNA"/>
</dbReference>
<feature type="region of interest" description="Disordered" evidence="1">
    <location>
        <begin position="172"/>
        <end position="206"/>
    </location>
</feature>
<feature type="transmembrane region" description="Helical" evidence="2">
    <location>
        <begin position="62"/>
        <end position="83"/>
    </location>
</feature>
<sequence length="206" mass="22393">MGLFQSSLARQPCVIVEPMTGCPRGNVGINTSKPLGLSVDDALWSEFAQKIDPLARMLNRGLLVATTILFAVAIAFVITNMVVMTSIVSLFPVIIGVIVVIGITLAFVLHVQNPKVDKLIEEVIAEFRPRFGEKGHKIEYLTQFTGTCKPKGARSERVIVFPIMQETVVEAGNAQGDSTPTTQTKDEEDVPSASLFDKMKEENASS</sequence>
<protein>
    <submittedName>
        <fullName evidence="3">Uncharacterized protein</fullName>
    </submittedName>
</protein>
<gene>
    <name evidence="3" type="ORF">OSIN01602_LOCUS9648</name>
</gene>
<keyword evidence="2" id="KW-1133">Transmembrane helix</keyword>
<organism evidence="3">
    <name type="scientific">Trieres chinensis</name>
    <name type="common">Marine centric diatom</name>
    <name type="synonym">Odontella sinensis</name>
    <dbReference type="NCBI Taxonomy" id="1514140"/>
    <lineage>
        <taxon>Eukaryota</taxon>
        <taxon>Sar</taxon>
        <taxon>Stramenopiles</taxon>
        <taxon>Ochrophyta</taxon>
        <taxon>Bacillariophyta</taxon>
        <taxon>Mediophyceae</taxon>
        <taxon>Biddulphiophycidae</taxon>
        <taxon>Eupodiscales</taxon>
        <taxon>Parodontellaceae</taxon>
        <taxon>Trieres</taxon>
    </lineage>
</organism>
<evidence type="ECO:0000256" key="2">
    <source>
        <dbReference type="SAM" id="Phobius"/>
    </source>
</evidence>
<accession>A0A7S1ZH87</accession>
<feature type="transmembrane region" description="Helical" evidence="2">
    <location>
        <begin position="89"/>
        <end position="109"/>
    </location>
</feature>
<reference evidence="3" key="1">
    <citation type="submission" date="2021-01" db="EMBL/GenBank/DDBJ databases">
        <authorList>
            <person name="Corre E."/>
            <person name="Pelletier E."/>
            <person name="Niang G."/>
            <person name="Scheremetjew M."/>
            <person name="Finn R."/>
            <person name="Kale V."/>
            <person name="Holt S."/>
            <person name="Cochrane G."/>
            <person name="Meng A."/>
            <person name="Brown T."/>
            <person name="Cohen L."/>
        </authorList>
    </citation>
    <scope>NUCLEOTIDE SEQUENCE</scope>
    <source>
        <strain evidence="3">Grunow 1884</strain>
    </source>
</reference>